<dbReference type="GO" id="GO:0015109">
    <property type="term" value="F:chromate transmembrane transporter activity"/>
    <property type="evidence" value="ECO:0007669"/>
    <property type="project" value="InterPro"/>
</dbReference>
<evidence type="ECO:0000256" key="7">
    <source>
        <dbReference type="SAM" id="Phobius"/>
    </source>
</evidence>
<evidence type="ECO:0000256" key="4">
    <source>
        <dbReference type="ARBA" id="ARBA00022692"/>
    </source>
</evidence>
<dbReference type="PANTHER" id="PTHR43663">
    <property type="entry name" value="CHROMATE TRANSPORT PROTEIN-RELATED"/>
    <property type="match status" value="1"/>
</dbReference>
<evidence type="ECO:0000313" key="8">
    <source>
        <dbReference type="EMBL" id="BBE18258.1"/>
    </source>
</evidence>
<keyword evidence="5 7" id="KW-1133">Transmembrane helix</keyword>
<evidence type="ECO:0000256" key="1">
    <source>
        <dbReference type="ARBA" id="ARBA00004651"/>
    </source>
</evidence>
<sequence>MKHKENPSYFELFLSFFWIGLTGFGGLAMTAHIRKHIVDTRKWMDGSTFDSGLALCQLIPGAIVMQLSAYIGLKLKGVRGAIVSFVGFGLPAFLIMFILSVLYKQSKNISGVEAVLSGLRVIIVAIVANAAYVFGKRNFQNTNDWIIAIISAGLFLTKLNPVLVLLVASLLGLVLTKKVAVPSGKFSRARTFRFFLILLLFVIVCSTILFFVNREYFTLATMMLRIDLFSFGGGLAAMPMMYHELVELFHWFDEKTFMDGVILGQVTPGSIIIAATFFGYMHFGIVGSILATICVFTPSFLILMGIIPFFDKLSSYPQFNKVINGILCSFVGLLAVVTYRFTDGIHWDLANVIFTLVAFGLLLRKVDVIWVIVGGVLLSLLM</sequence>
<feature type="transmembrane region" description="Helical" evidence="7">
    <location>
        <begin position="114"/>
        <end position="134"/>
    </location>
</feature>
<dbReference type="EMBL" id="AP018694">
    <property type="protein sequence ID" value="BBE18258.1"/>
    <property type="molecule type" value="Genomic_DNA"/>
</dbReference>
<feature type="transmembrane region" description="Helical" evidence="7">
    <location>
        <begin position="12"/>
        <end position="31"/>
    </location>
</feature>
<keyword evidence="4 7" id="KW-0812">Transmembrane</keyword>
<dbReference type="AlphaFoldDB" id="A0A5K7S9K0"/>
<evidence type="ECO:0000256" key="3">
    <source>
        <dbReference type="ARBA" id="ARBA00022475"/>
    </source>
</evidence>
<evidence type="ECO:0000256" key="5">
    <source>
        <dbReference type="ARBA" id="ARBA00022989"/>
    </source>
</evidence>
<organism evidence="8 9">
    <name type="scientific">Aquipluma nitroreducens</name>
    <dbReference type="NCBI Taxonomy" id="2010828"/>
    <lineage>
        <taxon>Bacteria</taxon>
        <taxon>Pseudomonadati</taxon>
        <taxon>Bacteroidota</taxon>
        <taxon>Bacteroidia</taxon>
        <taxon>Marinilabiliales</taxon>
        <taxon>Prolixibacteraceae</taxon>
        <taxon>Aquipluma</taxon>
    </lineage>
</organism>
<feature type="transmembrane region" description="Helical" evidence="7">
    <location>
        <begin position="353"/>
        <end position="381"/>
    </location>
</feature>
<feature type="transmembrane region" description="Helical" evidence="7">
    <location>
        <begin position="194"/>
        <end position="212"/>
    </location>
</feature>
<dbReference type="Proteomes" id="UP001193389">
    <property type="component" value="Chromosome"/>
</dbReference>
<evidence type="ECO:0000256" key="2">
    <source>
        <dbReference type="ARBA" id="ARBA00005262"/>
    </source>
</evidence>
<dbReference type="PANTHER" id="PTHR43663:SF1">
    <property type="entry name" value="CHROMATE TRANSPORTER"/>
    <property type="match status" value="1"/>
</dbReference>
<dbReference type="InterPro" id="IPR014047">
    <property type="entry name" value="Chr_Tranpt_l_chain"/>
</dbReference>
<dbReference type="GO" id="GO:0005886">
    <property type="term" value="C:plasma membrane"/>
    <property type="evidence" value="ECO:0007669"/>
    <property type="project" value="UniProtKB-SubCell"/>
</dbReference>
<comment type="similarity">
    <text evidence="2">Belongs to the chromate ion transporter (CHR) (TC 2.A.51) family.</text>
</comment>
<dbReference type="KEGG" id="anf:AQPE_2420"/>
<evidence type="ECO:0000313" key="9">
    <source>
        <dbReference type="Proteomes" id="UP001193389"/>
    </source>
</evidence>
<keyword evidence="9" id="KW-1185">Reference proteome</keyword>
<dbReference type="Pfam" id="PF02417">
    <property type="entry name" value="Chromate_transp"/>
    <property type="match status" value="2"/>
</dbReference>
<feature type="transmembrane region" description="Helical" evidence="7">
    <location>
        <begin position="52"/>
        <end position="73"/>
    </location>
</feature>
<dbReference type="InterPro" id="IPR052518">
    <property type="entry name" value="CHR_Transporter"/>
</dbReference>
<feature type="transmembrane region" description="Helical" evidence="7">
    <location>
        <begin position="322"/>
        <end position="341"/>
    </location>
</feature>
<feature type="transmembrane region" description="Helical" evidence="7">
    <location>
        <begin position="262"/>
        <end position="283"/>
    </location>
</feature>
<feature type="transmembrane region" description="Helical" evidence="7">
    <location>
        <begin position="146"/>
        <end position="173"/>
    </location>
</feature>
<keyword evidence="3" id="KW-1003">Cell membrane</keyword>
<dbReference type="NCBIfam" id="TIGR00937">
    <property type="entry name" value="2A51"/>
    <property type="match status" value="1"/>
</dbReference>
<feature type="transmembrane region" description="Helical" evidence="7">
    <location>
        <begin position="79"/>
        <end position="102"/>
    </location>
</feature>
<proteinExistence type="inferred from homology"/>
<dbReference type="RefSeq" id="WP_318351182.1">
    <property type="nucleotide sequence ID" value="NZ_AP018694.1"/>
</dbReference>
<name>A0A5K7S9K0_9BACT</name>
<keyword evidence="6 7" id="KW-0472">Membrane</keyword>
<dbReference type="PIRSF" id="PIRSF004810">
    <property type="entry name" value="ChrA"/>
    <property type="match status" value="1"/>
</dbReference>
<comment type="subcellular location">
    <subcellularLocation>
        <location evidence="1">Cell membrane</location>
        <topology evidence="1">Multi-pass membrane protein</topology>
    </subcellularLocation>
</comment>
<protein>
    <submittedName>
        <fullName evidence="8">Chromate transport protein</fullName>
    </submittedName>
</protein>
<feature type="transmembrane region" description="Helical" evidence="7">
    <location>
        <begin position="224"/>
        <end position="242"/>
    </location>
</feature>
<reference evidence="8" key="1">
    <citation type="journal article" date="2020" name="Int. J. Syst. Evol. Microbiol.">
        <title>Aquipluma nitroreducens gen. nov. sp. nov., a novel facultatively anaerobic bacterium isolated from a freshwater lake.</title>
        <authorList>
            <person name="Watanabe M."/>
            <person name="Kojima H."/>
            <person name="Fukui M."/>
        </authorList>
    </citation>
    <scope>NUCLEOTIDE SEQUENCE</scope>
    <source>
        <strain evidence="8">MeG22</strain>
    </source>
</reference>
<accession>A0A5K7S9K0</accession>
<evidence type="ECO:0000256" key="6">
    <source>
        <dbReference type="ARBA" id="ARBA00023136"/>
    </source>
</evidence>
<feature type="transmembrane region" description="Helical" evidence="7">
    <location>
        <begin position="289"/>
        <end position="310"/>
    </location>
</feature>
<gene>
    <name evidence="8" type="ORF">AQPE_2420</name>
</gene>
<dbReference type="InterPro" id="IPR003370">
    <property type="entry name" value="Chromate_transpt"/>
</dbReference>